<dbReference type="Proteomes" id="UP000260311">
    <property type="component" value="Segment"/>
</dbReference>
<sequence length="154" mass="17633">MSNIFHPILDSLRRRSVRILAYHNIQPAPLDDQRCRVWSIVKLFEYQGRIVTATIDRTNMVYASTSFTLQPEGIPLNTYEWIEDWFKRPDGDVRLCDYEIRSEDMTVGSLIEMLQAAHPEAGIESIRLKGSSNMVFAEVQTADENPNGMLIIGD</sequence>
<keyword evidence="2" id="KW-1185">Reference proteome</keyword>
<reference evidence="1 2" key="1">
    <citation type="submission" date="2018-05" db="EMBL/GenBank/DDBJ databases">
        <title>The genome of Vibrio coralliilyticus phage YC.</title>
        <authorList>
            <person name="Benler S."/>
        </authorList>
    </citation>
    <scope>NUCLEOTIDE SEQUENCE [LARGE SCALE GENOMIC DNA]</scope>
</reference>
<accession>A0A384ZS38</accession>
<dbReference type="RefSeq" id="YP_009838312.1">
    <property type="nucleotide sequence ID" value="NC_048709.1"/>
</dbReference>
<evidence type="ECO:0000313" key="1">
    <source>
        <dbReference type="EMBL" id="AXC34466.1"/>
    </source>
</evidence>
<dbReference type="KEGG" id="vg:55608544"/>
<proteinExistence type="predicted"/>
<organism evidence="1 2">
    <name type="scientific">Vibrio phage YC</name>
    <dbReference type="NCBI Taxonomy" id="2267403"/>
    <lineage>
        <taxon>Viruses</taxon>
        <taxon>Duplodnaviria</taxon>
        <taxon>Heunggongvirae</taxon>
        <taxon>Uroviricota</taxon>
        <taxon>Caudoviricetes</taxon>
        <taxon>Pantevenvirales</taxon>
        <taxon>Ackermannviridae</taxon>
        <taxon>Campanilevirus</taxon>
        <taxon>Campanilevirus YC</taxon>
    </lineage>
</organism>
<protein>
    <submittedName>
        <fullName evidence="1">Uncharacterized protein</fullName>
    </submittedName>
</protein>
<dbReference type="EMBL" id="MH375644">
    <property type="protein sequence ID" value="AXC34466.1"/>
    <property type="molecule type" value="Genomic_DNA"/>
</dbReference>
<name>A0A384ZS38_9CAUD</name>
<dbReference type="GeneID" id="55608544"/>
<evidence type="ECO:0000313" key="2">
    <source>
        <dbReference type="Proteomes" id="UP000260311"/>
    </source>
</evidence>